<dbReference type="SUPFAM" id="SSF55961">
    <property type="entry name" value="Bet v1-like"/>
    <property type="match status" value="1"/>
</dbReference>
<organism evidence="1 2">
    <name type="scientific">Kribbella italica</name>
    <dbReference type="NCBI Taxonomy" id="1540520"/>
    <lineage>
        <taxon>Bacteria</taxon>
        <taxon>Bacillati</taxon>
        <taxon>Actinomycetota</taxon>
        <taxon>Actinomycetes</taxon>
        <taxon>Propionibacteriales</taxon>
        <taxon>Kribbellaceae</taxon>
        <taxon>Kribbella</taxon>
    </lineage>
</organism>
<comment type="caution">
    <text evidence="1">The sequence shown here is derived from an EMBL/GenBank/DDBJ whole genome shotgun (WGS) entry which is preliminary data.</text>
</comment>
<dbReference type="Proteomes" id="UP000549971">
    <property type="component" value="Unassembled WGS sequence"/>
</dbReference>
<reference evidence="1 2" key="1">
    <citation type="submission" date="2020-08" db="EMBL/GenBank/DDBJ databases">
        <title>Sequencing the genomes of 1000 actinobacteria strains.</title>
        <authorList>
            <person name="Klenk H.-P."/>
        </authorList>
    </citation>
    <scope>NUCLEOTIDE SEQUENCE [LARGE SCALE GENOMIC DNA]</scope>
    <source>
        <strain evidence="1 2">DSM 28967</strain>
    </source>
</reference>
<name>A0A7W9JD08_9ACTN</name>
<evidence type="ECO:0000313" key="2">
    <source>
        <dbReference type="Proteomes" id="UP000549971"/>
    </source>
</evidence>
<dbReference type="EMBL" id="JACHMY010000001">
    <property type="protein sequence ID" value="MBB5839720.1"/>
    <property type="molecule type" value="Genomic_DNA"/>
</dbReference>
<keyword evidence="2" id="KW-1185">Reference proteome</keyword>
<evidence type="ECO:0000313" key="1">
    <source>
        <dbReference type="EMBL" id="MBB5839720.1"/>
    </source>
</evidence>
<evidence type="ECO:0008006" key="3">
    <source>
        <dbReference type="Google" id="ProtNLM"/>
    </source>
</evidence>
<proteinExistence type="predicted"/>
<protein>
    <recommendedName>
        <fullName evidence="3">SRPBCC family protein</fullName>
    </recommendedName>
</protein>
<sequence>MEYASSTIPASRDAIRRALLDARALPEWNEAFVSLDGPATPTVGTPYKLKVRPRFTGELKYTVIEPDRVEFVWEVPGFHETASWMIGPDGEVTHAFSQSGPLATVLRPAYRGIAAVRLGRLTNRLTQLARAA</sequence>
<accession>A0A7W9JD08</accession>
<dbReference type="AlphaFoldDB" id="A0A7W9JD08"/>
<gene>
    <name evidence="1" type="ORF">HDA39_006454</name>
</gene>
<dbReference type="RefSeq" id="WP_184801579.1">
    <property type="nucleotide sequence ID" value="NZ_JACHMY010000001.1"/>
</dbReference>
<dbReference type="InterPro" id="IPR023393">
    <property type="entry name" value="START-like_dom_sf"/>
</dbReference>
<dbReference type="Gene3D" id="3.30.530.20">
    <property type="match status" value="1"/>
</dbReference>